<sequence>MTSQQEDFNGIDLYTWATPNGRKVSIMLEELELPYRVFSVDITQGDQHRPEFLAFSPNNKIPAIIDHETGVGMMESGAILMYLAQKTGKLMRSSGEKYWQQMQWLMFQTGHVGPMLGQTHHFVKFNPGKAPYAEERYSKENARLYEVLENRLQERDFICDDYSIVDIATWPWISRYEFQQMNLSDYPRLKTWYLRIAERPAVKRGYAVPKNLLVPIPG</sequence>
<protein>
    <submittedName>
        <fullName evidence="3">Glutathione S-transferase</fullName>
    </submittedName>
</protein>
<dbReference type="Gene3D" id="3.40.30.10">
    <property type="entry name" value="Glutaredoxin"/>
    <property type="match status" value="1"/>
</dbReference>
<feature type="domain" description="GST C-terminal" evidence="2">
    <location>
        <begin position="94"/>
        <end position="216"/>
    </location>
</feature>
<accession>A0A2A5WEL1</accession>
<dbReference type="InterPro" id="IPR004046">
    <property type="entry name" value="GST_C"/>
</dbReference>
<dbReference type="GO" id="GO:0016740">
    <property type="term" value="F:transferase activity"/>
    <property type="evidence" value="ECO:0007669"/>
    <property type="project" value="UniProtKB-KW"/>
</dbReference>
<feature type="domain" description="GST N-terminal" evidence="1">
    <location>
        <begin position="8"/>
        <end position="91"/>
    </location>
</feature>
<dbReference type="PROSITE" id="PS50404">
    <property type="entry name" value="GST_NTER"/>
    <property type="match status" value="1"/>
</dbReference>
<dbReference type="Proteomes" id="UP000219329">
    <property type="component" value="Unassembled WGS sequence"/>
</dbReference>
<dbReference type="SFLD" id="SFLDS00019">
    <property type="entry name" value="Glutathione_Transferase_(cytos"/>
    <property type="match status" value="1"/>
</dbReference>
<dbReference type="InterPro" id="IPR036249">
    <property type="entry name" value="Thioredoxin-like_sf"/>
</dbReference>
<dbReference type="SUPFAM" id="SSF52833">
    <property type="entry name" value="Thioredoxin-like"/>
    <property type="match status" value="1"/>
</dbReference>
<dbReference type="SFLD" id="SFLDG00358">
    <property type="entry name" value="Main_(cytGST)"/>
    <property type="match status" value="1"/>
</dbReference>
<evidence type="ECO:0000259" key="1">
    <source>
        <dbReference type="PROSITE" id="PS50404"/>
    </source>
</evidence>
<organism evidence="3 4">
    <name type="scientific">OM182 bacterium MED-G28</name>
    <dbReference type="NCBI Taxonomy" id="1986256"/>
    <lineage>
        <taxon>Bacteria</taxon>
        <taxon>Pseudomonadati</taxon>
        <taxon>Pseudomonadota</taxon>
        <taxon>Gammaproteobacteria</taxon>
        <taxon>OMG group</taxon>
        <taxon>OM182 clade</taxon>
    </lineage>
</organism>
<dbReference type="InterPro" id="IPR040079">
    <property type="entry name" value="Glutathione_S-Trfase"/>
</dbReference>
<dbReference type="InterPro" id="IPR004045">
    <property type="entry name" value="Glutathione_S-Trfase_N"/>
</dbReference>
<keyword evidence="3" id="KW-0808">Transferase</keyword>
<dbReference type="InterPro" id="IPR036282">
    <property type="entry name" value="Glutathione-S-Trfase_C_sf"/>
</dbReference>
<dbReference type="Pfam" id="PF00043">
    <property type="entry name" value="GST_C"/>
    <property type="match status" value="1"/>
</dbReference>
<reference evidence="3 4" key="1">
    <citation type="submission" date="2017-08" db="EMBL/GenBank/DDBJ databases">
        <title>Fine stratification of microbial communities through a metagenomic profile of the photic zone.</title>
        <authorList>
            <person name="Haro-Moreno J.M."/>
            <person name="Lopez-Perez M."/>
            <person name="De La Torre J."/>
            <person name="Picazo A."/>
            <person name="Camacho A."/>
            <person name="Rodriguez-Valera F."/>
        </authorList>
    </citation>
    <scope>NUCLEOTIDE SEQUENCE [LARGE SCALE GENOMIC DNA]</scope>
    <source>
        <strain evidence="3">MED-G28</strain>
    </source>
</reference>
<name>A0A2A5WEL1_9GAMM</name>
<dbReference type="InterPro" id="IPR010987">
    <property type="entry name" value="Glutathione-S-Trfase_C-like"/>
</dbReference>
<dbReference type="SUPFAM" id="SSF47616">
    <property type="entry name" value="GST C-terminal domain-like"/>
    <property type="match status" value="1"/>
</dbReference>
<dbReference type="Gene3D" id="1.20.1050.10">
    <property type="match status" value="1"/>
</dbReference>
<dbReference type="PROSITE" id="PS50405">
    <property type="entry name" value="GST_CTER"/>
    <property type="match status" value="1"/>
</dbReference>
<proteinExistence type="predicted"/>
<evidence type="ECO:0000313" key="4">
    <source>
        <dbReference type="Proteomes" id="UP000219329"/>
    </source>
</evidence>
<comment type="caution">
    <text evidence="3">The sequence shown here is derived from an EMBL/GenBank/DDBJ whole genome shotgun (WGS) entry which is preliminary data.</text>
</comment>
<dbReference type="AlphaFoldDB" id="A0A2A5WEL1"/>
<evidence type="ECO:0000259" key="2">
    <source>
        <dbReference type="PROSITE" id="PS50405"/>
    </source>
</evidence>
<dbReference type="CDD" id="cd03048">
    <property type="entry name" value="GST_N_Ure2p_like"/>
    <property type="match status" value="1"/>
</dbReference>
<dbReference type="Pfam" id="PF13417">
    <property type="entry name" value="GST_N_3"/>
    <property type="match status" value="1"/>
</dbReference>
<evidence type="ECO:0000313" key="3">
    <source>
        <dbReference type="EMBL" id="PDH34862.1"/>
    </source>
</evidence>
<gene>
    <name evidence="3" type="ORF">CNF02_02225</name>
</gene>
<dbReference type="SFLD" id="SFLDG01151">
    <property type="entry name" value="Main.2:_Nu-like"/>
    <property type="match status" value="1"/>
</dbReference>
<dbReference type="EMBL" id="NTJZ01000002">
    <property type="protein sequence ID" value="PDH34862.1"/>
    <property type="molecule type" value="Genomic_DNA"/>
</dbReference>
<dbReference type="PANTHER" id="PTHR44051">
    <property type="entry name" value="GLUTATHIONE S-TRANSFERASE-RELATED"/>
    <property type="match status" value="1"/>
</dbReference>
<dbReference type="PANTHER" id="PTHR44051:SF8">
    <property type="entry name" value="GLUTATHIONE S-TRANSFERASE GSTA"/>
    <property type="match status" value="1"/>
</dbReference>